<accession>A0AAD5KTQ3</accession>
<keyword evidence="5 11" id="KW-0812">Transmembrane</keyword>
<dbReference type="PANTHER" id="PTHR43520:SF5">
    <property type="entry name" value="CATION-TRANSPORTING P-TYPE ATPASE-RELATED"/>
    <property type="match status" value="1"/>
</dbReference>
<dbReference type="GO" id="GO:0055070">
    <property type="term" value="P:copper ion homeostasis"/>
    <property type="evidence" value="ECO:0007669"/>
    <property type="project" value="TreeGrafter"/>
</dbReference>
<evidence type="ECO:0000256" key="1">
    <source>
        <dbReference type="ARBA" id="ARBA00004651"/>
    </source>
</evidence>
<dbReference type="GO" id="GO:0043682">
    <property type="term" value="F:P-type divalent copper transporter activity"/>
    <property type="evidence" value="ECO:0007669"/>
    <property type="project" value="TreeGrafter"/>
</dbReference>
<dbReference type="GO" id="GO:0005524">
    <property type="term" value="F:ATP binding"/>
    <property type="evidence" value="ECO:0007669"/>
    <property type="project" value="InterPro"/>
</dbReference>
<dbReference type="PRINTS" id="PR00119">
    <property type="entry name" value="CATATPASE"/>
</dbReference>
<keyword evidence="7" id="KW-1278">Translocase</keyword>
<dbReference type="InterPro" id="IPR023214">
    <property type="entry name" value="HAD_sf"/>
</dbReference>
<reference evidence="12" key="1">
    <citation type="submission" date="2022-05" db="EMBL/GenBank/DDBJ databases">
        <title>A multi-omics perspective on studying reproductive biology in Daphnia sinensis.</title>
        <authorList>
            <person name="Jia J."/>
        </authorList>
    </citation>
    <scope>NUCLEOTIDE SEQUENCE</scope>
    <source>
        <strain evidence="12">WSL</strain>
    </source>
</reference>
<gene>
    <name evidence="12" type="ORF">GHT06_003552</name>
</gene>
<keyword evidence="8 11" id="KW-1133">Transmembrane helix</keyword>
<evidence type="ECO:0000313" key="13">
    <source>
        <dbReference type="Proteomes" id="UP000820818"/>
    </source>
</evidence>
<dbReference type="Proteomes" id="UP000820818">
    <property type="component" value="Unassembled WGS sequence"/>
</dbReference>
<dbReference type="Gene3D" id="3.40.1110.10">
    <property type="entry name" value="Calcium-transporting ATPase, cytoplasmic domain N"/>
    <property type="match status" value="1"/>
</dbReference>
<evidence type="ECO:0000256" key="10">
    <source>
        <dbReference type="ARBA" id="ARBA00023136"/>
    </source>
</evidence>
<proteinExistence type="predicted"/>
<keyword evidence="6" id="KW-0460">Magnesium</keyword>
<dbReference type="NCBIfam" id="TIGR01494">
    <property type="entry name" value="ATPase_P-type"/>
    <property type="match status" value="1"/>
</dbReference>
<dbReference type="GO" id="GO:0005886">
    <property type="term" value="C:plasma membrane"/>
    <property type="evidence" value="ECO:0007669"/>
    <property type="project" value="UniProtKB-SubCell"/>
</dbReference>
<evidence type="ECO:0000256" key="11">
    <source>
        <dbReference type="SAM" id="Phobius"/>
    </source>
</evidence>
<dbReference type="PANTHER" id="PTHR43520">
    <property type="entry name" value="ATP7, ISOFORM B"/>
    <property type="match status" value="1"/>
</dbReference>
<dbReference type="SUPFAM" id="SSF56784">
    <property type="entry name" value="HAD-like"/>
    <property type="match status" value="1"/>
</dbReference>
<name>A0AAD5KTQ3_9CRUS</name>
<feature type="transmembrane region" description="Helical" evidence="11">
    <location>
        <begin position="306"/>
        <end position="329"/>
    </location>
</feature>
<keyword evidence="4" id="KW-0597">Phosphoprotein</keyword>
<keyword evidence="10 11" id="KW-0472">Membrane</keyword>
<dbReference type="EMBL" id="WJBH02000178">
    <property type="protein sequence ID" value="KAI9550180.1"/>
    <property type="molecule type" value="Genomic_DNA"/>
</dbReference>
<feature type="transmembrane region" description="Helical" evidence="11">
    <location>
        <begin position="281"/>
        <end position="300"/>
    </location>
</feature>
<comment type="subcellular location">
    <subcellularLocation>
        <location evidence="1">Cell membrane</location>
        <topology evidence="1">Multi-pass membrane protein</topology>
    </subcellularLocation>
</comment>
<comment type="caution">
    <text evidence="12">The sequence shown here is derived from an EMBL/GenBank/DDBJ whole genome shotgun (WGS) entry which is preliminary data.</text>
</comment>
<evidence type="ECO:0000256" key="4">
    <source>
        <dbReference type="ARBA" id="ARBA00022553"/>
    </source>
</evidence>
<dbReference type="GO" id="GO:0016887">
    <property type="term" value="F:ATP hydrolysis activity"/>
    <property type="evidence" value="ECO:0007669"/>
    <property type="project" value="InterPro"/>
</dbReference>
<dbReference type="InterPro" id="IPR018303">
    <property type="entry name" value="ATPase_P-typ_P_site"/>
</dbReference>
<evidence type="ECO:0000256" key="6">
    <source>
        <dbReference type="ARBA" id="ARBA00022842"/>
    </source>
</evidence>
<evidence type="ECO:0000256" key="7">
    <source>
        <dbReference type="ARBA" id="ARBA00022967"/>
    </source>
</evidence>
<dbReference type="InterPro" id="IPR023299">
    <property type="entry name" value="ATPase_P-typ_cyto_dom_N"/>
</dbReference>
<dbReference type="InterPro" id="IPR036412">
    <property type="entry name" value="HAD-like_sf"/>
</dbReference>
<dbReference type="AlphaFoldDB" id="A0AAD5KTQ3"/>
<keyword evidence="2" id="KW-0813">Transport</keyword>
<dbReference type="Pfam" id="PF00702">
    <property type="entry name" value="Hydrolase"/>
    <property type="match status" value="1"/>
</dbReference>
<evidence type="ECO:0000313" key="12">
    <source>
        <dbReference type="EMBL" id="KAI9550180.1"/>
    </source>
</evidence>
<dbReference type="InterPro" id="IPR001757">
    <property type="entry name" value="P_typ_ATPase"/>
</dbReference>
<evidence type="ECO:0000256" key="8">
    <source>
        <dbReference type="ARBA" id="ARBA00022989"/>
    </source>
</evidence>
<evidence type="ECO:0000256" key="5">
    <source>
        <dbReference type="ARBA" id="ARBA00022692"/>
    </source>
</evidence>
<dbReference type="PROSITE" id="PS00154">
    <property type="entry name" value="ATPASE_E1_E2"/>
    <property type="match status" value="1"/>
</dbReference>
<keyword evidence="3" id="KW-1003">Cell membrane</keyword>
<organism evidence="12 13">
    <name type="scientific">Daphnia sinensis</name>
    <dbReference type="NCBI Taxonomy" id="1820382"/>
    <lineage>
        <taxon>Eukaryota</taxon>
        <taxon>Metazoa</taxon>
        <taxon>Ecdysozoa</taxon>
        <taxon>Arthropoda</taxon>
        <taxon>Crustacea</taxon>
        <taxon>Branchiopoda</taxon>
        <taxon>Diplostraca</taxon>
        <taxon>Cladocera</taxon>
        <taxon>Anomopoda</taxon>
        <taxon>Daphniidae</taxon>
        <taxon>Daphnia</taxon>
        <taxon>Daphnia similis group</taxon>
    </lineage>
</organism>
<evidence type="ECO:0000256" key="2">
    <source>
        <dbReference type="ARBA" id="ARBA00022448"/>
    </source>
</evidence>
<keyword evidence="13" id="KW-1185">Reference proteome</keyword>
<protein>
    <submittedName>
        <fullName evidence="12">Uncharacterized protein</fullName>
    </submittedName>
</protein>
<dbReference type="Gene3D" id="3.40.50.1000">
    <property type="entry name" value="HAD superfamily/HAD-like"/>
    <property type="match status" value="1"/>
</dbReference>
<sequence>MSTPFTLGNTLRIFGRGKFYLKNAGVIERLGMLDAIVFDKTGTLTDPSNALISYQGEELSQETRTILKSLVARSTHPLSNRINYWLGEIESVQLDQVRELKGQGLIGVYKGQEIKLGSGLFTGASDHVRVNSGNQVFLTIEGLEIGFFHIESGLRDGVSDVIKELDSEYSLHVLSGDHSHEQVSLAQKLGGSIVYNFHQSPVDKLHYLQTLNQAGHHTLMVGDGLNDAGALQASEVGIAITDRVSHFSPASDAILDVESFSKIPMFLAFAKNSRSIIKASFGISFLYNIVGLTLAVQGLLSPVICAILMPVSSISVVVFTTAATNLMAWKKGLLTPKPN</sequence>
<keyword evidence="9" id="KW-0406">Ion transport</keyword>
<evidence type="ECO:0000256" key="9">
    <source>
        <dbReference type="ARBA" id="ARBA00023065"/>
    </source>
</evidence>
<dbReference type="GO" id="GO:0005507">
    <property type="term" value="F:copper ion binding"/>
    <property type="evidence" value="ECO:0007669"/>
    <property type="project" value="TreeGrafter"/>
</dbReference>
<evidence type="ECO:0000256" key="3">
    <source>
        <dbReference type="ARBA" id="ARBA00022475"/>
    </source>
</evidence>